<protein>
    <submittedName>
        <fullName evidence="2">Uncharacterized protein</fullName>
    </submittedName>
</protein>
<evidence type="ECO:0000313" key="3">
    <source>
        <dbReference type="Proteomes" id="UP000216363"/>
    </source>
</evidence>
<name>A0A256GI53_9HYPH</name>
<evidence type="ECO:0000256" key="1">
    <source>
        <dbReference type="SAM" id="MobiDB-lite"/>
    </source>
</evidence>
<reference evidence="2 3" key="1">
    <citation type="submission" date="2017-07" db="EMBL/GenBank/DDBJ databases">
        <title>Draft genome of Ochrobactrum lupini type strain LUP21.</title>
        <authorList>
            <person name="Krzyzanowska D.M."/>
            <person name="Jafra S."/>
        </authorList>
    </citation>
    <scope>NUCLEOTIDE SEQUENCE [LARGE SCALE GENOMIC DNA]</scope>
    <source>
        <strain evidence="2 3">LUP21</strain>
    </source>
</reference>
<comment type="caution">
    <text evidence="2">The sequence shown here is derived from an EMBL/GenBank/DDBJ whole genome shotgun (WGS) entry which is preliminary data.</text>
</comment>
<accession>A0A256GI53</accession>
<dbReference type="EMBL" id="NNRN01000053">
    <property type="protein sequence ID" value="OYR26823.1"/>
    <property type="molecule type" value="Genomic_DNA"/>
</dbReference>
<sequence>MVLKKNLSADTTLFIVGTGTSSLCCHIWNRRKSSTDAVSGGLARKLASRPMSRR</sequence>
<dbReference type="Proteomes" id="UP000216363">
    <property type="component" value="Unassembled WGS sequence"/>
</dbReference>
<evidence type="ECO:0000313" key="2">
    <source>
        <dbReference type="EMBL" id="OYR26823.1"/>
    </source>
</evidence>
<gene>
    <name evidence="2" type="ORF">CES86_3175</name>
</gene>
<proteinExistence type="predicted"/>
<organism evidence="2 3">
    <name type="scientific">Brucella lupini</name>
    <dbReference type="NCBI Taxonomy" id="255457"/>
    <lineage>
        <taxon>Bacteria</taxon>
        <taxon>Pseudomonadati</taxon>
        <taxon>Pseudomonadota</taxon>
        <taxon>Alphaproteobacteria</taxon>
        <taxon>Hyphomicrobiales</taxon>
        <taxon>Brucellaceae</taxon>
        <taxon>Brucella/Ochrobactrum group</taxon>
        <taxon>Brucella</taxon>
    </lineage>
</organism>
<feature type="region of interest" description="Disordered" evidence="1">
    <location>
        <begin position="34"/>
        <end position="54"/>
    </location>
</feature>
<dbReference type="AlphaFoldDB" id="A0A256GI53"/>